<protein>
    <recommendedName>
        <fullName evidence="5">Single-stranded DNA-binding protein</fullName>
    </recommendedName>
</protein>
<dbReference type="eggNOG" id="COG0629">
    <property type="taxonomic scope" value="Bacteria"/>
</dbReference>
<evidence type="ECO:0008006" key="5">
    <source>
        <dbReference type="Google" id="ProtNLM"/>
    </source>
</evidence>
<accession>B7AS76</accession>
<evidence type="ECO:0000313" key="4">
    <source>
        <dbReference type="Proteomes" id="UP000003136"/>
    </source>
</evidence>
<dbReference type="STRING" id="483218.BACPEC_01931"/>
<dbReference type="InterPro" id="IPR000424">
    <property type="entry name" value="Primosome_PriB/ssb"/>
</dbReference>
<evidence type="ECO:0000256" key="1">
    <source>
        <dbReference type="ARBA" id="ARBA00023125"/>
    </source>
</evidence>
<dbReference type="Gene3D" id="2.40.50.140">
    <property type="entry name" value="Nucleic acid-binding proteins"/>
    <property type="match status" value="2"/>
</dbReference>
<dbReference type="GO" id="GO:0003697">
    <property type="term" value="F:single-stranded DNA binding"/>
    <property type="evidence" value="ECO:0007669"/>
    <property type="project" value="InterPro"/>
</dbReference>
<keyword evidence="1 2" id="KW-0238">DNA-binding</keyword>
<sequence length="237" mass="27298">MRRTKGEIKMVDKVIENNKVCIVGRIVSEFQYSHEVFGEGFYIVNVSVNRLSNMADVIPLMISERLIDVTQDYRDKMIEVIGQFRSYNKHEGTKNRLMLSIFVRELQFVDEEPEEQNKSNQIYLDGFICKPPIYRKTPLGREIADVLIAVNRPYGKSDYIPCIAWGRNARYAASLEVGAHLLVWGRVQSREYAKKISETEVEKRVAYEVSISKIELADKSEPDTVTAAESHEDIDEQ</sequence>
<dbReference type="Pfam" id="PF00436">
    <property type="entry name" value="SSB"/>
    <property type="match status" value="1"/>
</dbReference>
<organism evidence="3 4">
    <name type="scientific">[Bacteroides] pectinophilus ATCC 43243</name>
    <dbReference type="NCBI Taxonomy" id="483218"/>
    <lineage>
        <taxon>Bacteria</taxon>
        <taxon>Bacillati</taxon>
        <taxon>Bacillota</taxon>
        <taxon>Clostridia</taxon>
        <taxon>Eubacteriales</taxon>
    </lineage>
</organism>
<reference evidence="3 4" key="1">
    <citation type="submission" date="2008-11" db="EMBL/GenBank/DDBJ databases">
        <title>Draft genome sequence of Bacteroides pectinophilus (ATCC 43243).</title>
        <authorList>
            <person name="Sudarsanam P."/>
            <person name="Ley R."/>
            <person name="Guruge J."/>
            <person name="Turnbaugh P.J."/>
            <person name="Mahowald M."/>
            <person name="Liep D."/>
            <person name="Gordon J."/>
        </authorList>
    </citation>
    <scope>NUCLEOTIDE SEQUENCE [LARGE SCALE GENOMIC DNA]</scope>
    <source>
        <strain evidence="3 4">ATCC 43243</strain>
    </source>
</reference>
<proteinExistence type="predicted"/>
<keyword evidence="4" id="KW-1185">Reference proteome</keyword>
<gene>
    <name evidence="3" type="ORF">BACPEC_01931</name>
</gene>
<dbReference type="HOGENOM" id="CLU_1218081_0_0_9"/>
<evidence type="ECO:0000313" key="3">
    <source>
        <dbReference type="EMBL" id="EEC57422.1"/>
    </source>
</evidence>
<dbReference type="AlphaFoldDB" id="B7AS76"/>
<name>B7AS76_9FIRM</name>
<dbReference type="SUPFAM" id="SSF50249">
    <property type="entry name" value="Nucleic acid-binding proteins"/>
    <property type="match status" value="1"/>
</dbReference>
<dbReference type="Proteomes" id="UP000003136">
    <property type="component" value="Unassembled WGS sequence"/>
</dbReference>
<evidence type="ECO:0000256" key="2">
    <source>
        <dbReference type="PROSITE-ProRule" id="PRU00252"/>
    </source>
</evidence>
<dbReference type="NCBIfam" id="NF004476">
    <property type="entry name" value="PRK05813.1"/>
    <property type="match status" value="1"/>
</dbReference>
<dbReference type="PROSITE" id="PS50935">
    <property type="entry name" value="SSB"/>
    <property type="match status" value="2"/>
</dbReference>
<dbReference type="EMBL" id="ABVQ01000036">
    <property type="protein sequence ID" value="EEC57422.1"/>
    <property type="molecule type" value="Genomic_DNA"/>
</dbReference>
<dbReference type="InterPro" id="IPR012340">
    <property type="entry name" value="NA-bd_OB-fold"/>
</dbReference>
<reference evidence="3 4" key="2">
    <citation type="submission" date="2008-11" db="EMBL/GenBank/DDBJ databases">
        <authorList>
            <person name="Fulton L."/>
            <person name="Clifton S."/>
            <person name="Fulton B."/>
            <person name="Xu J."/>
            <person name="Minx P."/>
            <person name="Pepin K.H."/>
            <person name="Johnson M."/>
            <person name="Bhonagiri V."/>
            <person name="Nash W.E."/>
            <person name="Mardis E.R."/>
            <person name="Wilson R.K."/>
        </authorList>
    </citation>
    <scope>NUCLEOTIDE SEQUENCE [LARGE SCALE GENOMIC DNA]</scope>
    <source>
        <strain evidence="3 4">ATCC 43243</strain>
    </source>
</reference>